<dbReference type="OrthoDB" id="4241002at2759"/>
<reference evidence="1" key="1">
    <citation type="journal article" date="2020" name="Front. Microbiol.">
        <title>Gene regulatory networks of Penicillium echinulatum 2HH and Penicillium oxalicum 114-2 inferred by a computational biology approach.</title>
        <authorList>
            <person name="Lenz A.R."/>
            <person name="Galan-Vasquez E."/>
            <person name="Balbinot E."/>
            <person name="De Abreu F.P."/>
            <person name="De Oliveira N.S."/>
            <person name="Da Rosa L.O."/>
            <person name="De Avila E Silva S."/>
            <person name="Camassola M."/>
            <person name="Dillon A.J.P."/>
            <person name="Perez-Rueda E."/>
        </authorList>
    </citation>
    <scope>NUCLEOTIDE SEQUENCE</scope>
    <source>
        <strain evidence="1">S1M29</strain>
    </source>
</reference>
<keyword evidence="2" id="KW-1185">Reference proteome</keyword>
<gene>
    <name evidence="1" type="ORF">PECM_006868</name>
</gene>
<protein>
    <submittedName>
        <fullName evidence="1">Uncharacterized protein</fullName>
    </submittedName>
</protein>
<evidence type="ECO:0000313" key="2">
    <source>
        <dbReference type="Proteomes" id="UP000631181"/>
    </source>
</evidence>
<dbReference type="AlphaFoldDB" id="A0A8J8W108"/>
<dbReference type="EMBL" id="WIWV01000059">
    <property type="protein sequence ID" value="KAF7715457.1"/>
    <property type="molecule type" value="Genomic_DNA"/>
</dbReference>
<proteinExistence type="predicted"/>
<evidence type="ECO:0000313" key="1">
    <source>
        <dbReference type="EMBL" id="KAF7715457.1"/>
    </source>
</evidence>
<accession>A0A8J8W108</accession>
<name>A0A8J8W108_9EURO</name>
<dbReference type="Proteomes" id="UP000631181">
    <property type="component" value="Unassembled WGS sequence"/>
</dbReference>
<comment type="caution">
    <text evidence="1">The sequence shown here is derived from an EMBL/GenBank/DDBJ whole genome shotgun (WGS) entry which is preliminary data.</text>
</comment>
<organism evidence="1 2">
    <name type="scientific">Penicillium ucsense</name>
    <dbReference type="NCBI Taxonomy" id="2839758"/>
    <lineage>
        <taxon>Eukaryota</taxon>
        <taxon>Fungi</taxon>
        <taxon>Dikarya</taxon>
        <taxon>Ascomycota</taxon>
        <taxon>Pezizomycotina</taxon>
        <taxon>Eurotiomycetes</taxon>
        <taxon>Eurotiomycetidae</taxon>
        <taxon>Eurotiales</taxon>
        <taxon>Aspergillaceae</taxon>
        <taxon>Penicillium</taxon>
    </lineage>
</organism>
<sequence length="286" mass="31964">MSKRLAVLAHVFQRSAALKHPIPKGGGREERPAREVGGGGVVEWWNRGQRAWVWIVEWLGVGNGCMLLRKRGSRSVGCFRWVWQLEMEEVEGILLDQVIDTEAELPRQYLPSLHVLGYHIRDQVLYDHRIPGPVVVPLDHRISILPSIKATIPSPTSTMPSTILTTLLFILATLTLSSTTSAFPLFRRDIQWSFNLFPTDACDGPSELHIGTGSTGCRADLGSVASAYTVNVIPEGCRIEFYDNTMCDRNELSDLAGPMTRTQVCRVPNLHRRYASYRVTCGHVDV</sequence>